<gene>
    <name evidence="1" type="ORF">NBZ79_15135</name>
</gene>
<protein>
    <submittedName>
        <fullName evidence="1">Uncharacterized protein</fullName>
    </submittedName>
</protein>
<evidence type="ECO:0000313" key="1">
    <source>
        <dbReference type="EMBL" id="USG60498.1"/>
    </source>
</evidence>
<dbReference type="RefSeq" id="WP_251933379.1">
    <property type="nucleotide sequence ID" value="NZ_CP098747.1"/>
</dbReference>
<organism evidence="1 2">
    <name type="scientific">Sneathiella marina</name>
    <dbReference type="NCBI Taxonomy" id="2950108"/>
    <lineage>
        <taxon>Bacteria</taxon>
        <taxon>Pseudomonadati</taxon>
        <taxon>Pseudomonadota</taxon>
        <taxon>Alphaproteobacteria</taxon>
        <taxon>Sneathiellales</taxon>
        <taxon>Sneathiellaceae</taxon>
        <taxon>Sneathiella</taxon>
    </lineage>
</organism>
<name>A0ABY4W085_9PROT</name>
<dbReference type="Proteomes" id="UP001056291">
    <property type="component" value="Chromosome"/>
</dbReference>
<reference evidence="1" key="1">
    <citation type="submission" date="2022-06" db="EMBL/GenBank/DDBJ databases">
        <title>Sneathiella actinostolidae sp. nov., isolated from a sea anemonein the Western Pacific Ocean.</title>
        <authorList>
            <person name="Wei M.J."/>
        </authorList>
    </citation>
    <scope>NUCLEOTIDE SEQUENCE</scope>
    <source>
        <strain evidence="1">PHK-P5</strain>
    </source>
</reference>
<sequence length="48" mass="5513">MKYEIEQRVGYIFADKNPAQEKKPEQVAITLYGLKLPLADRIFMAVEG</sequence>
<dbReference type="EMBL" id="CP098747">
    <property type="protein sequence ID" value="USG60498.1"/>
    <property type="molecule type" value="Genomic_DNA"/>
</dbReference>
<proteinExistence type="predicted"/>
<accession>A0ABY4W085</accession>
<evidence type="ECO:0000313" key="2">
    <source>
        <dbReference type="Proteomes" id="UP001056291"/>
    </source>
</evidence>
<keyword evidence="2" id="KW-1185">Reference proteome</keyword>